<feature type="region of interest" description="Disordered" evidence="1">
    <location>
        <begin position="47"/>
        <end position="66"/>
    </location>
</feature>
<organism evidence="3">
    <name type="scientific">Anguilla anguilla</name>
    <name type="common">European freshwater eel</name>
    <name type="synonym">Muraena anguilla</name>
    <dbReference type="NCBI Taxonomy" id="7936"/>
    <lineage>
        <taxon>Eukaryota</taxon>
        <taxon>Metazoa</taxon>
        <taxon>Chordata</taxon>
        <taxon>Craniata</taxon>
        <taxon>Vertebrata</taxon>
        <taxon>Euteleostomi</taxon>
        <taxon>Actinopterygii</taxon>
        <taxon>Neopterygii</taxon>
        <taxon>Teleostei</taxon>
        <taxon>Anguilliformes</taxon>
        <taxon>Anguillidae</taxon>
        <taxon>Anguilla</taxon>
    </lineage>
</organism>
<evidence type="ECO:0000256" key="1">
    <source>
        <dbReference type="SAM" id="MobiDB-lite"/>
    </source>
</evidence>
<name>A0A0E9S970_ANGAN</name>
<protein>
    <submittedName>
        <fullName evidence="3">Uncharacterized protein</fullName>
    </submittedName>
</protein>
<keyword evidence="2" id="KW-1133">Transmembrane helix</keyword>
<feature type="compositionally biased region" description="Polar residues" evidence="1">
    <location>
        <begin position="47"/>
        <end position="57"/>
    </location>
</feature>
<feature type="transmembrane region" description="Helical" evidence="2">
    <location>
        <begin position="12"/>
        <end position="32"/>
    </location>
</feature>
<proteinExistence type="predicted"/>
<evidence type="ECO:0000256" key="2">
    <source>
        <dbReference type="SAM" id="Phobius"/>
    </source>
</evidence>
<sequence>MHHVSPVQWWGVYLMRYATGSIFPSSMTIFILRVASPSANKPFFILSNSNRDSSMGRSRQGEGGGL</sequence>
<keyword evidence="2" id="KW-0472">Membrane</keyword>
<evidence type="ECO:0000313" key="3">
    <source>
        <dbReference type="EMBL" id="JAH37752.1"/>
    </source>
</evidence>
<dbReference type="EMBL" id="GBXM01070825">
    <property type="protein sequence ID" value="JAH37752.1"/>
    <property type="molecule type" value="Transcribed_RNA"/>
</dbReference>
<keyword evidence="2" id="KW-0812">Transmembrane</keyword>
<reference evidence="3" key="2">
    <citation type="journal article" date="2015" name="Fish Shellfish Immunol.">
        <title>Early steps in the European eel (Anguilla anguilla)-Vibrio vulnificus interaction in the gills: Role of the RtxA13 toxin.</title>
        <authorList>
            <person name="Callol A."/>
            <person name="Pajuelo D."/>
            <person name="Ebbesson L."/>
            <person name="Teles M."/>
            <person name="MacKenzie S."/>
            <person name="Amaro C."/>
        </authorList>
    </citation>
    <scope>NUCLEOTIDE SEQUENCE</scope>
</reference>
<dbReference type="AlphaFoldDB" id="A0A0E9S970"/>
<reference evidence="3" key="1">
    <citation type="submission" date="2014-11" db="EMBL/GenBank/DDBJ databases">
        <authorList>
            <person name="Amaro Gonzalez C."/>
        </authorList>
    </citation>
    <scope>NUCLEOTIDE SEQUENCE</scope>
</reference>
<accession>A0A0E9S970</accession>